<gene>
    <name evidence="2" type="ORF">LNKW23_48830</name>
</gene>
<reference evidence="2 3" key="1">
    <citation type="submission" date="2023-04" db="EMBL/GenBank/DDBJ databases">
        <title>Marinoamorphus aggregata gen. nov., sp. Nov., isolate from tissue of brittle star Ophioplocus japonicus.</title>
        <authorList>
            <person name="Kawano K."/>
            <person name="Sawayama S."/>
            <person name="Nakagawa S."/>
        </authorList>
    </citation>
    <scope>NUCLEOTIDE SEQUENCE [LARGE SCALE GENOMIC DNA]</scope>
    <source>
        <strain evidence="2 3">NKW23</strain>
    </source>
</reference>
<organism evidence="2 3">
    <name type="scientific">Paralimibaculum aggregatum</name>
    <dbReference type="NCBI Taxonomy" id="3036245"/>
    <lineage>
        <taxon>Bacteria</taxon>
        <taxon>Pseudomonadati</taxon>
        <taxon>Pseudomonadota</taxon>
        <taxon>Alphaproteobacteria</taxon>
        <taxon>Rhodobacterales</taxon>
        <taxon>Paracoccaceae</taxon>
        <taxon>Paralimibaculum</taxon>
    </lineage>
</organism>
<dbReference type="PANTHER" id="PTHR46564">
    <property type="entry name" value="TRANSPOSASE"/>
    <property type="match status" value="1"/>
</dbReference>
<dbReference type="Pfam" id="PF13358">
    <property type="entry name" value="DDE_3"/>
    <property type="match status" value="1"/>
</dbReference>
<dbReference type="EMBL" id="BSYI01000100">
    <property type="protein sequence ID" value="GMG85658.1"/>
    <property type="molecule type" value="Genomic_DNA"/>
</dbReference>
<dbReference type="InterPro" id="IPR036397">
    <property type="entry name" value="RNaseH_sf"/>
</dbReference>
<dbReference type="Gene3D" id="3.30.420.10">
    <property type="entry name" value="Ribonuclease H-like superfamily/Ribonuclease H"/>
    <property type="match status" value="1"/>
</dbReference>
<keyword evidence="3" id="KW-1185">Reference proteome</keyword>
<evidence type="ECO:0000259" key="1">
    <source>
        <dbReference type="Pfam" id="PF13358"/>
    </source>
</evidence>
<evidence type="ECO:0000313" key="3">
    <source>
        <dbReference type="Proteomes" id="UP001239909"/>
    </source>
</evidence>
<protein>
    <recommendedName>
        <fullName evidence="1">Tc1-like transposase DDE domain-containing protein</fullName>
    </recommendedName>
</protein>
<dbReference type="Proteomes" id="UP001239909">
    <property type="component" value="Unassembled WGS sequence"/>
</dbReference>
<dbReference type="PANTHER" id="PTHR46564:SF1">
    <property type="entry name" value="TRANSPOSASE"/>
    <property type="match status" value="1"/>
</dbReference>
<dbReference type="InterPro" id="IPR038717">
    <property type="entry name" value="Tc1-like_DDE_dom"/>
</dbReference>
<sequence>MGRVLVPERRAGGNVIMDNLSSHNGPCTKALIEAAEARLMFLPPFSPDFNPIENAFSKLKALPRKPAERTVHGLWSAIGRIVDLFTPAECRNHFTACGYDPR</sequence>
<name>A0ABQ6LU86_9RHOB</name>
<proteinExistence type="predicted"/>
<evidence type="ECO:0000313" key="2">
    <source>
        <dbReference type="EMBL" id="GMG85658.1"/>
    </source>
</evidence>
<comment type="caution">
    <text evidence="2">The sequence shown here is derived from an EMBL/GenBank/DDBJ whole genome shotgun (WGS) entry which is preliminary data.</text>
</comment>
<feature type="domain" description="Tc1-like transposase DDE" evidence="1">
    <location>
        <begin position="9"/>
        <end position="61"/>
    </location>
</feature>
<accession>A0ABQ6LU86</accession>